<dbReference type="PROSITE" id="PS01321">
    <property type="entry name" value="RUVC"/>
    <property type="match status" value="1"/>
</dbReference>
<sequence>MRILGIDPGSRLTGYGVIEQTGNRYKYIASGCIRIEAEYFPDRLKQIFDGVAQLVQTYHPEQMAIEQVFMHKNADSALKLGQARGAAICAVQLTNVPVFEYAARQIKQALVGKGSADKLQVQHMVKILLNIQGDIQIDASDALGISLCHAHYQQTAVRLQQGVKT</sequence>
<keyword evidence="2 13" id="KW-0963">Cytoplasm</keyword>
<evidence type="ECO:0000256" key="9">
    <source>
        <dbReference type="ARBA" id="ARBA00023125"/>
    </source>
</evidence>
<feature type="active site" evidence="13">
    <location>
        <position position="7"/>
    </location>
</feature>
<dbReference type="InterPro" id="IPR020563">
    <property type="entry name" value="X-over_junc_endoDNase_Mg_BS"/>
</dbReference>
<keyword evidence="8 13" id="KW-0460">Magnesium</keyword>
<evidence type="ECO:0000256" key="11">
    <source>
        <dbReference type="ARBA" id="ARBA00023204"/>
    </source>
</evidence>
<protein>
    <recommendedName>
        <fullName evidence="13 14">Crossover junction endodeoxyribonuclease RuvC</fullName>
        <ecNumber evidence="13 14">3.1.21.10</ecNumber>
    </recommendedName>
    <alternativeName>
        <fullName evidence="13">Holliday junction nuclease RuvC</fullName>
    </alternativeName>
    <alternativeName>
        <fullName evidence="13">Holliday junction resolvase RuvC</fullName>
    </alternativeName>
</protein>
<evidence type="ECO:0000256" key="12">
    <source>
        <dbReference type="ARBA" id="ARBA00029354"/>
    </source>
</evidence>
<feature type="active site" evidence="13">
    <location>
        <position position="138"/>
    </location>
</feature>
<dbReference type="Proteomes" id="UP000195442">
    <property type="component" value="Unassembled WGS sequence"/>
</dbReference>
<evidence type="ECO:0000256" key="10">
    <source>
        <dbReference type="ARBA" id="ARBA00023172"/>
    </source>
</evidence>
<evidence type="ECO:0000256" key="1">
    <source>
        <dbReference type="ARBA" id="ARBA00009518"/>
    </source>
</evidence>
<evidence type="ECO:0000313" key="16">
    <source>
        <dbReference type="Proteomes" id="UP000195442"/>
    </source>
</evidence>
<dbReference type="EC" id="3.1.21.10" evidence="13 14"/>
<evidence type="ECO:0000256" key="4">
    <source>
        <dbReference type="ARBA" id="ARBA00022723"/>
    </source>
</evidence>
<dbReference type="AlphaFoldDB" id="A0A1R4HG46"/>
<keyword evidence="9 13" id="KW-0238">DNA-binding</keyword>
<dbReference type="GO" id="GO:0006281">
    <property type="term" value="P:DNA repair"/>
    <property type="evidence" value="ECO:0007669"/>
    <property type="project" value="UniProtKB-UniRule"/>
</dbReference>
<evidence type="ECO:0000256" key="8">
    <source>
        <dbReference type="ARBA" id="ARBA00022842"/>
    </source>
</evidence>
<comment type="cofactor">
    <cofactor evidence="13">
        <name>Mg(2+)</name>
        <dbReference type="ChEBI" id="CHEBI:18420"/>
    </cofactor>
    <text evidence="13">Binds 2 Mg(2+) ion per subunit.</text>
</comment>
<dbReference type="PANTHER" id="PTHR30194:SF3">
    <property type="entry name" value="CROSSOVER JUNCTION ENDODEOXYRIBONUCLEASE RUVC"/>
    <property type="match status" value="1"/>
</dbReference>
<feature type="binding site" evidence="13">
    <location>
        <position position="7"/>
    </location>
    <ligand>
        <name>Mg(2+)</name>
        <dbReference type="ChEBI" id="CHEBI:18420"/>
        <label>1</label>
    </ligand>
</feature>
<evidence type="ECO:0000256" key="2">
    <source>
        <dbReference type="ARBA" id="ARBA00022490"/>
    </source>
</evidence>
<feature type="binding site" evidence="13">
    <location>
        <position position="138"/>
    </location>
    <ligand>
        <name>Mg(2+)</name>
        <dbReference type="ChEBI" id="CHEBI:18420"/>
        <label>1</label>
    </ligand>
</feature>
<dbReference type="GO" id="GO:0006310">
    <property type="term" value="P:DNA recombination"/>
    <property type="evidence" value="ECO:0007669"/>
    <property type="project" value="UniProtKB-UniRule"/>
</dbReference>
<dbReference type="EMBL" id="FUKJ01000412">
    <property type="protein sequence ID" value="SJM95189.1"/>
    <property type="molecule type" value="Genomic_DNA"/>
</dbReference>
<keyword evidence="5 13" id="KW-0255">Endonuclease</keyword>
<comment type="similarity">
    <text evidence="1 13">Belongs to the RuvC family.</text>
</comment>
<keyword evidence="3 13" id="KW-0540">Nuclease</keyword>
<keyword evidence="7 13" id="KW-0378">Hydrolase</keyword>
<feature type="binding site" evidence="13">
    <location>
        <position position="66"/>
    </location>
    <ligand>
        <name>Mg(2+)</name>
        <dbReference type="ChEBI" id="CHEBI:18420"/>
        <label>2</label>
    </ligand>
</feature>
<reference evidence="16" key="1">
    <citation type="submission" date="2017-02" db="EMBL/GenBank/DDBJ databases">
        <authorList>
            <person name="Daims H."/>
        </authorList>
    </citation>
    <scope>NUCLEOTIDE SEQUENCE [LARGE SCALE GENOMIC DNA]</scope>
</reference>
<dbReference type="NCBIfam" id="TIGR00228">
    <property type="entry name" value="ruvC"/>
    <property type="match status" value="1"/>
</dbReference>
<dbReference type="Pfam" id="PF02075">
    <property type="entry name" value="RuvC"/>
    <property type="match status" value="1"/>
</dbReference>
<accession>A0A1R4HG46</accession>
<comment type="subcellular location">
    <subcellularLocation>
        <location evidence="13">Cytoplasm</location>
    </subcellularLocation>
</comment>
<name>A0A1R4HG46_9GAMM</name>
<dbReference type="RefSeq" id="WP_087148094.1">
    <property type="nucleotide sequence ID" value="NZ_FUKJ01000412.1"/>
</dbReference>
<dbReference type="Gene3D" id="3.30.420.10">
    <property type="entry name" value="Ribonuclease H-like superfamily/Ribonuclease H"/>
    <property type="match status" value="1"/>
</dbReference>
<comment type="catalytic activity">
    <reaction evidence="12 13">
        <text>Endonucleolytic cleavage at a junction such as a reciprocal single-stranded crossover between two homologous DNA duplexes (Holliday junction).</text>
        <dbReference type="EC" id="3.1.21.10"/>
    </reaction>
</comment>
<dbReference type="HAMAP" id="MF_00034">
    <property type="entry name" value="RuvC"/>
    <property type="match status" value="1"/>
</dbReference>
<dbReference type="GO" id="GO:0008821">
    <property type="term" value="F:crossover junction DNA endonuclease activity"/>
    <property type="evidence" value="ECO:0007669"/>
    <property type="project" value="UniProtKB-UniRule"/>
</dbReference>
<comment type="subunit">
    <text evidence="13">Homodimer which binds Holliday junction (HJ) DNA. The HJ becomes 2-fold symmetrical on binding to RuvC with unstacked arms; it has a different conformation from HJ DNA in complex with RuvA. In the full resolvosome a probable DNA-RuvA(4)-RuvB(12)-RuvC(2) complex forms which resolves the HJ.</text>
</comment>
<keyword evidence="4 13" id="KW-0479">Metal-binding</keyword>
<dbReference type="PRINTS" id="PR00696">
    <property type="entry name" value="RSOLVASERUVC"/>
</dbReference>
<proteinExistence type="inferred from homology"/>
<dbReference type="GO" id="GO:0005737">
    <property type="term" value="C:cytoplasm"/>
    <property type="evidence" value="ECO:0007669"/>
    <property type="project" value="UniProtKB-SubCell"/>
</dbReference>
<evidence type="ECO:0000256" key="6">
    <source>
        <dbReference type="ARBA" id="ARBA00022763"/>
    </source>
</evidence>
<dbReference type="PANTHER" id="PTHR30194">
    <property type="entry name" value="CROSSOVER JUNCTION ENDODEOXYRIBONUCLEASE RUVC"/>
    <property type="match status" value="1"/>
</dbReference>
<evidence type="ECO:0000256" key="7">
    <source>
        <dbReference type="ARBA" id="ARBA00022801"/>
    </source>
</evidence>
<comment type="function">
    <text evidence="13">The RuvA-RuvB-RuvC complex processes Holliday junction (HJ) DNA during genetic recombination and DNA repair. Endonuclease that resolves HJ intermediates. Cleaves cruciform DNA by making single-stranded nicks across the HJ at symmetrical positions within the homologous arms, yielding a 5'-phosphate and a 3'-hydroxyl group; requires a central core of homology in the junction. The consensus cleavage sequence is 5'-(A/T)TT(C/G)-3'. Cleavage occurs on the 3'-side of the TT dinucleotide at the point of strand exchange. HJ branch migration catalyzed by RuvA-RuvB allows RuvC to scan DNA until it finds its consensus sequence, where it cleaves and resolves the cruciform DNA.</text>
</comment>
<dbReference type="SUPFAM" id="SSF53098">
    <property type="entry name" value="Ribonuclease H-like"/>
    <property type="match status" value="1"/>
</dbReference>
<dbReference type="GO" id="GO:0000287">
    <property type="term" value="F:magnesium ion binding"/>
    <property type="evidence" value="ECO:0007669"/>
    <property type="project" value="UniProtKB-UniRule"/>
</dbReference>
<keyword evidence="11 13" id="KW-0234">DNA repair</keyword>
<evidence type="ECO:0000256" key="3">
    <source>
        <dbReference type="ARBA" id="ARBA00022722"/>
    </source>
</evidence>
<dbReference type="FunFam" id="3.30.420.10:FF:000002">
    <property type="entry name" value="Crossover junction endodeoxyribonuclease RuvC"/>
    <property type="match status" value="1"/>
</dbReference>
<dbReference type="CDD" id="cd16962">
    <property type="entry name" value="RuvC"/>
    <property type="match status" value="1"/>
</dbReference>
<dbReference type="OrthoDB" id="9805499at2"/>
<evidence type="ECO:0000256" key="13">
    <source>
        <dbReference type="HAMAP-Rule" id="MF_00034"/>
    </source>
</evidence>
<dbReference type="InterPro" id="IPR036397">
    <property type="entry name" value="RNaseH_sf"/>
</dbReference>
<evidence type="ECO:0000256" key="14">
    <source>
        <dbReference type="NCBIfam" id="TIGR00228"/>
    </source>
</evidence>
<dbReference type="GO" id="GO:0003677">
    <property type="term" value="F:DNA binding"/>
    <property type="evidence" value="ECO:0007669"/>
    <property type="project" value="UniProtKB-KW"/>
</dbReference>
<dbReference type="InterPro" id="IPR012337">
    <property type="entry name" value="RNaseH-like_sf"/>
</dbReference>
<dbReference type="InterPro" id="IPR002176">
    <property type="entry name" value="X-over_junc_endoDNase_RuvC"/>
</dbReference>
<evidence type="ECO:0000313" key="15">
    <source>
        <dbReference type="EMBL" id="SJM95189.1"/>
    </source>
</evidence>
<organism evidence="15 16">
    <name type="scientific">Crenothrix polyspora</name>
    <dbReference type="NCBI Taxonomy" id="360316"/>
    <lineage>
        <taxon>Bacteria</taxon>
        <taxon>Pseudomonadati</taxon>
        <taxon>Pseudomonadota</taxon>
        <taxon>Gammaproteobacteria</taxon>
        <taxon>Methylococcales</taxon>
        <taxon>Crenotrichaceae</taxon>
        <taxon>Crenothrix</taxon>
    </lineage>
</organism>
<keyword evidence="6 13" id="KW-0227">DNA damage</keyword>
<keyword evidence="16" id="KW-1185">Reference proteome</keyword>
<dbReference type="GO" id="GO:0048476">
    <property type="term" value="C:Holliday junction resolvase complex"/>
    <property type="evidence" value="ECO:0007669"/>
    <property type="project" value="UniProtKB-UniRule"/>
</dbReference>
<evidence type="ECO:0000256" key="5">
    <source>
        <dbReference type="ARBA" id="ARBA00022759"/>
    </source>
</evidence>
<gene>
    <name evidence="13 15" type="primary">ruvC</name>
    <name evidence="15" type="ORF">CRENPOLYSF2_490003</name>
</gene>
<keyword evidence="10 13" id="KW-0233">DNA recombination</keyword>
<feature type="active site" evidence="13">
    <location>
        <position position="66"/>
    </location>
</feature>